<keyword evidence="1" id="KW-0472">Membrane</keyword>
<feature type="transmembrane region" description="Helical" evidence="1">
    <location>
        <begin position="77"/>
        <end position="95"/>
    </location>
</feature>
<feature type="transmembrane region" description="Helical" evidence="1">
    <location>
        <begin position="115"/>
        <end position="134"/>
    </location>
</feature>
<proteinExistence type="predicted"/>
<keyword evidence="1" id="KW-1133">Transmembrane helix</keyword>
<protein>
    <submittedName>
        <fullName evidence="2">Uncharacterized protein</fullName>
    </submittedName>
</protein>
<dbReference type="EMBL" id="VXJS01000003">
    <property type="protein sequence ID" value="KAA8678600.1"/>
    <property type="molecule type" value="Genomic_DNA"/>
</dbReference>
<keyword evidence="3" id="KW-1185">Reference proteome</keyword>
<gene>
    <name evidence="2" type="ORF">F4W18_07685</name>
</gene>
<comment type="caution">
    <text evidence="2">The sequence shown here is derived from an EMBL/GenBank/DDBJ whole genome shotgun (WGS) entry which is preliminary data.</text>
</comment>
<sequence>MCIKDVTSVVISYPPVGGTGNIFLSFLWEKLDFKSVFFWLYAISAVLGVVNVIPLIRKKLPNLLCLQYSVSKLSSPACTSALHFIVIIVTIYFSVTSSAIDKWLTEDKLITGNVAIVFSWVVSLLCLSIIIFVLNQKSIGKKRTQDEDGRQESYEIKVKALEDIIRFAPPNGFAKVLSEYVDVADDFGKEINKQHNQAKILDACSFAYKHFLDVPGKPPSFVFKGFEAIKPYTNNAVNLKNEMKEAIDSLKKQTDENAKYIRAILIAYARLAAHFEGVTPSERDKDIYRATLMLKYDAKDLRLGDKDNIKYVPAILTKTNLDKFLTLHKEHSVKAYSGKMNITQKANNKFVPIDFKPDDEISTTYMPFFLGEERANYNCIGAPRVLGTCESQFINNVINEIEGWRGSDKSPIEIVDEAKEYFSKQNKPFSLMSFPLMHSRYDVEHKSAQYILGVVTISRDKKAMMMEEESKLEQFEHITTPLNFALCKIVHFDALHRYHINLLQEILDSVSIGSSDVGSSSTQQDSA</sequence>
<evidence type="ECO:0000313" key="2">
    <source>
        <dbReference type="EMBL" id="KAA8678600.1"/>
    </source>
</evidence>
<dbReference type="AlphaFoldDB" id="A0A5M9P1I5"/>
<evidence type="ECO:0000313" key="3">
    <source>
        <dbReference type="Proteomes" id="UP000322521"/>
    </source>
</evidence>
<accession>A0A5M9P1I5</accession>
<reference evidence="2 3" key="1">
    <citation type="submission" date="2019-09" db="EMBL/GenBank/DDBJ databases">
        <title>Draft genome sequence of various Type strains from the CCUG.</title>
        <authorList>
            <person name="Pineiro-Iglesias B."/>
            <person name="Tunovic T."/>
            <person name="Unosson C."/>
            <person name="Inganas E."/>
            <person name="Ohlen M."/>
            <person name="Cardew S."/>
            <person name="Jensie-Markopoulos S."/>
            <person name="Salva-Serra F."/>
            <person name="Jaen-Luchoro D."/>
            <person name="Karlsson R."/>
            <person name="Svensson-Stadler L."/>
            <person name="Chun J."/>
            <person name="Moore E."/>
        </authorList>
    </citation>
    <scope>NUCLEOTIDE SEQUENCE [LARGE SCALE GENOMIC DNA]</scope>
    <source>
        <strain evidence="2 3">CCUG 56969T</strain>
    </source>
</reference>
<evidence type="ECO:0000256" key="1">
    <source>
        <dbReference type="SAM" id="Phobius"/>
    </source>
</evidence>
<feature type="transmembrane region" description="Helical" evidence="1">
    <location>
        <begin position="36"/>
        <end position="56"/>
    </location>
</feature>
<dbReference type="Proteomes" id="UP000322521">
    <property type="component" value="Unassembled WGS sequence"/>
</dbReference>
<organism evidence="2 3">
    <name type="scientific">Vibrio gigantis</name>
    <dbReference type="NCBI Taxonomy" id="296199"/>
    <lineage>
        <taxon>Bacteria</taxon>
        <taxon>Pseudomonadati</taxon>
        <taxon>Pseudomonadota</taxon>
        <taxon>Gammaproteobacteria</taxon>
        <taxon>Vibrionales</taxon>
        <taxon>Vibrionaceae</taxon>
        <taxon>Vibrio</taxon>
    </lineage>
</organism>
<dbReference type="RefSeq" id="WP_143691567.1">
    <property type="nucleotide sequence ID" value="NZ_AP025492.1"/>
</dbReference>
<dbReference type="OrthoDB" id="9995020at2"/>
<name>A0A5M9P1I5_9VIBR</name>
<keyword evidence="1" id="KW-0812">Transmembrane</keyword>